<dbReference type="EMBL" id="JBDKXB010000025">
    <property type="protein sequence ID" value="MEY6433629.1"/>
    <property type="molecule type" value="Genomic_DNA"/>
</dbReference>
<comment type="caution">
    <text evidence="2">The sequence shown here is derived from an EMBL/GenBank/DDBJ whole genome shotgun (WGS) entry which is preliminary data.</text>
</comment>
<proteinExistence type="predicted"/>
<evidence type="ECO:0000313" key="3">
    <source>
        <dbReference type="Proteomes" id="UP001564408"/>
    </source>
</evidence>
<gene>
    <name evidence="2" type="ORF">ABC977_14580</name>
</gene>
<dbReference type="Proteomes" id="UP001564408">
    <property type="component" value="Unassembled WGS sequence"/>
</dbReference>
<keyword evidence="2" id="KW-0808">Transferase</keyword>
<evidence type="ECO:0000259" key="1">
    <source>
        <dbReference type="Pfam" id="PF01909"/>
    </source>
</evidence>
<dbReference type="RefSeq" id="WP_369668016.1">
    <property type="nucleotide sequence ID" value="NZ_JBDKXB010000025.1"/>
</dbReference>
<organism evidence="2 3">
    <name type="scientific">Thioalkalicoccus limnaeus</name>
    <dbReference type="NCBI Taxonomy" id="120681"/>
    <lineage>
        <taxon>Bacteria</taxon>
        <taxon>Pseudomonadati</taxon>
        <taxon>Pseudomonadota</taxon>
        <taxon>Gammaproteobacteria</taxon>
        <taxon>Chromatiales</taxon>
        <taxon>Chromatiaceae</taxon>
        <taxon>Thioalkalicoccus</taxon>
    </lineage>
</organism>
<dbReference type="GO" id="GO:0016779">
    <property type="term" value="F:nucleotidyltransferase activity"/>
    <property type="evidence" value="ECO:0007669"/>
    <property type="project" value="UniProtKB-KW"/>
</dbReference>
<keyword evidence="2" id="KW-0548">Nucleotidyltransferase</keyword>
<feature type="domain" description="Polymerase nucleotidyl transferase" evidence="1">
    <location>
        <begin position="15"/>
        <end position="84"/>
    </location>
</feature>
<sequence>MRISEQQRQLAVARLRECFGPDSVIWLFGSRVEDRRRGGDVDLYVEAEQEPDAGRLTAEMAVAIDLEDLFEGVSVDLLVRYPGDAERPIHRIAKQRGLLL</sequence>
<evidence type="ECO:0000313" key="2">
    <source>
        <dbReference type="EMBL" id="MEY6433629.1"/>
    </source>
</evidence>
<protein>
    <submittedName>
        <fullName evidence="2">Nucleotidyltransferase domain-containing protein</fullName>
        <ecNumber evidence="2">2.7.7.-</ecNumber>
    </submittedName>
</protein>
<keyword evidence="3" id="KW-1185">Reference proteome</keyword>
<reference evidence="2 3" key="1">
    <citation type="submission" date="2024-05" db="EMBL/GenBank/DDBJ databases">
        <title>Genome Sequence and Characterization of the New Strain Purple Sulfur Bacterium of Genus Thioalkalicoccus.</title>
        <authorList>
            <person name="Bryantseva I.A."/>
            <person name="Kyndt J.A."/>
            <person name="Imhoff J.F."/>
        </authorList>
    </citation>
    <scope>NUCLEOTIDE SEQUENCE [LARGE SCALE GENOMIC DNA]</scope>
    <source>
        <strain evidence="2 3">Um2</strain>
    </source>
</reference>
<dbReference type="CDD" id="cd05403">
    <property type="entry name" value="NT_KNTase_like"/>
    <property type="match status" value="1"/>
</dbReference>
<accession>A0ABV4BIJ9</accession>
<dbReference type="Pfam" id="PF01909">
    <property type="entry name" value="NTP_transf_2"/>
    <property type="match status" value="1"/>
</dbReference>
<dbReference type="EC" id="2.7.7.-" evidence="2"/>
<dbReference type="InterPro" id="IPR043519">
    <property type="entry name" value="NT_sf"/>
</dbReference>
<dbReference type="SUPFAM" id="SSF81301">
    <property type="entry name" value="Nucleotidyltransferase"/>
    <property type="match status" value="1"/>
</dbReference>
<dbReference type="InterPro" id="IPR002934">
    <property type="entry name" value="Polymerase_NTP_transf_dom"/>
</dbReference>
<name>A0ABV4BIJ9_9GAMM</name>
<dbReference type="Gene3D" id="3.30.460.10">
    <property type="entry name" value="Beta Polymerase, domain 2"/>
    <property type="match status" value="1"/>
</dbReference>